<comment type="subcellular location">
    <subcellularLocation>
        <location evidence="1">Membrane</location>
        <topology evidence="1">Multi-pass membrane protein</topology>
    </subcellularLocation>
</comment>
<evidence type="ECO:0000256" key="3">
    <source>
        <dbReference type="ARBA" id="ARBA00022989"/>
    </source>
</evidence>
<keyword evidence="3 5" id="KW-1133">Transmembrane helix</keyword>
<evidence type="ECO:0000313" key="7">
    <source>
        <dbReference type="EMBL" id="SVD36736.1"/>
    </source>
</evidence>
<feature type="transmembrane region" description="Helical" evidence="5">
    <location>
        <begin position="125"/>
        <end position="145"/>
    </location>
</feature>
<feature type="domain" description="O-antigen ligase-related" evidence="6">
    <location>
        <begin position="110"/>
        <end position="267"/>
    </location>
</feature>
<dbReference type="AlphaFoldDB" id="A0A382UR68"/>
<accession>A0A382UR68</accession>
<proteinExistence type="predicted"/>
<feature type="transmembrane region" description="Helical" evidence="5">
    <location>
        <begin position="21"/>
        <end position="43"/>
    </location>
</feature>
<feature type="transmembrane region" description="Helical" evidence="5">
    <location>
        <begin position="152"/>
        <end position="174"/>
    </location>
</feature>
<dbReference type="Pfam" id="PF04932">
    <property type="entry name" value="Wzy_C"/>
    <property type="match status" value="1"/>
</dbReference>
<feature type="transmembrane region" description="Helical" evidence="5">
    <location>
        <begin position="101"/>
        <end position="119"/>
    </location>
</feature>
<gene>
    <name evidence="7" type="ORF">METZ01_LOCUS389590</name>
</gene>
<reference evidence="7" key="1">
    <citation type="submission" date="2018-05" db="EMBL/GenBank/DDBJ databases">
        <authorList>
            <person name="Lanie J.A."/>
            <person name="Ng W.-L."/>
            <person name="Kazmierczak K.M."/>
            <person name="Andrzejewski T.M."/>
            <person name="Davidsen T.M."/>
            <person name="Wayne K.J."/>
            <person name="Tettelin H."/>
            <person name="Glass J.I."/>
            <person name="Rusch D."/>
            <person name="Podicherti R."/>
            <person name="Tsui H.-C.T."/>
            <person name="Winkler M.E."/>
        </authorList>
    </citation>
    <scope>NUCLEOTIDE SEQUENCE</scope>
</reference>
<evidence type="ECO:0000256" key="1">
    <source>
        <dbReference type="ARBA" id="ARBA00004141"/>
    </source>
</evidence>
<feature type="transmembrane region" description="Helical" evidence="5">
    <location>
        <begin position="70"/>
        <end position="89"/>
    </location>
</feature>
<evidence type="ECO:0000259" key="6">
    <source>
        <dbReference type="Pfam" id="PF04932"/>
    </source>
</evidence>
<organism evidence="7">
    <name type="scientific">marine metagenome</name>
    <dbReference type="NCBI Taxonomy" id="408172"/>
    <lineage>
        <taxon>unclassified sequences</taxon>
        <taxon>metagenomes</taxon>
        <taxon>ecological metagenomes</taxon>
    </lineage>
</organism>
<dbReference type="GO" id="GO:0016020">
    <property type="term" value="C:membrane"/>
    <property type="evidence" value="ECO:0007669"/>
    <property type="project" value="UniProtKB-SubCell"/>
</dbReference>
<feature type="non-terminal residue" evidence="7">
    <location>
        <position position="291"/>
    </location>
</feature>
<dbReference type="EMBL" id="UINC01146166">
    <property type="protein sequence ID" value="SVD36736.1"/>
    <property type="molecule type" value="Genomic_DNA"/>
</dbReference>
<dbReference type="InterPro" id="IPR051533">
    <property type="entry name" value="WaaL-like"/>
</dbReference>
<feature type="non-terminal residue" evidence="7">
    <location>
        <position position="1"/>
    </location>
</feature>
<dbReference type="PANTHER" id="PTHR37422">
    <property type="entry name" value="TEICHURONIC ACID BIOSYNTHESIS PROTEIN TUAE"/>
    <property type="match status" value="1"/>
</dbReference>
<keyword evidence="4 5" id="KW-0472">Membrane</keyword>
<dbReference type="InterPro" id="IPR007016">
    <property type="entry name" value="O-antigen_ligase-rel_domated"/>
</dbReference>
<keyword evidence="2 5" id="KW-0812">Transmembrane</keyword>
<dbReference type="PANTHER" id="PTHR37422:SF23">
    <property type="entry name" value="TEICHURONIC ACID BIOSYNTHESIS PROTEIN TUAE"/>
    <property type="match status" value="1"/>
</dbReference>
<name>A0A382UR68_9ZZZZ</name>
<evidence type="ECO:0000256" key="4">
    <source>
        <dbReference type="ARBA" id="ARBA00023136"/>
    </source>
</evidence>
<sequence length="291" mass="30892">GLGLLWVDWLYATFRRRDNSSFLQTVLVPLAIGCGVATIVAVYQSAIDIGFLNPGHWATLRRASGTLMDANPFGMMAALWGGIGVAMLLSRQRASTTPPVFLLAATAAILSASWFGLWASGSRSALLAGAVVLFFVARAMWPLVLRVGTRRLAPTVVVAVLLGCVALVATGSSVGPWERLSPTLPGASAESLRAFATELWDRNGYGTTAARMIADSPLVGVGVGSFHALVPDVGFELGYGRLEPDNAQNWFRHQLAEFGILGSLGWMVWVILFLRLLFSDRPGSSSGVSAG</sequence>
<protein>
    <recommendedName>
        <fullName evidence="6">O-antigen ligase-related domain-containing protein</fullName>
    </recommendedName>
</protein>
<evidence type="ECO:0000256" key="2">
    <source>
        <dbReference type="ARBA" id="ARBA00022692"/>
    </source>
</evidence>
<evidence type="ECO:0000256" key="5">
    <source>
        <dbReference type="SAM" id="Phobius"/>
    </source>
</evidence>
<feature type="transmembrane region" description="Helical" evidence="5">
    <location>
        <begin position="258"/>
        <end position="278"/>
    </location>
</feature>